<proteinExistence type="predicted"/>
<accession>A0ABX3S8V3</accession>
<evidence type="ECO:0000256" key="1">
    <source>
        <dbReference type="SAM" id="MobiDB-lite"/>
    </source>
</evidence>
<dbReference type="SMART" id="SM00267">
    <property type="entry name" value="GGDEF"/>
    <property type="match status" value="1"/>
</dbReference>
<dbReference type="Proteomes" id="UP000192293">
    <property type="component" value="Unassembled WGS sequence"/>
</dbReference>
<gene>
    <name evidence="3" type="ORF">BST19_21625</name>
</gene>
<evidence type="ECO:0000313" key="4">
    <source>
        <dbReference type="Proteomes" id="UP000192293"/>
    </source>
</evidence>
<feature type="compositionally biased region" description="Low complexity" evidence="1">
    <location>
        <begin position="215"/>
        <end position="233"/>
    </location>
</feature>
<evidence type="ECO:0000259" key="2">
    <source>
        <dbReference type="PROSITE" id="PS50887"/>
    </source>
</evidence>
<dbReference type="PROSITE" id="PS50887">
    <property type="entry name" value="GGDEF"/>
    <property type="match status" value="1"/>
</dbReference>
<dbReference type="InterPro" id="IPR029787">
    <property type="entry name" value="Nucleotide_cyclase"/>
</dbReference>
<dbReference type="InterPro" id="IPR000160">
    <property type="entry name" value="GGDEF_dom"/>
</dbReference>
<dbReference type="PANTHER" id="PTHR46663">
    <property type="entry name" value="DIGUANYLATE CYCLASE DGCT-RELATED"/>
    <property type="match status" value="1"/>
</dbReference>
<evidence type="ECO:0000313" key="3">
    <source>
        <dbReference type="EMBL" id="ORA44337.1"/>
    </source>
</evidence>
<dbReference type="CDD" id="cd01949">
    <property type="entry name" value="GGDEF"/>
    <property type="match status" value="1"/>
</dbReference>
<comment type="caution">
    <text evidence="3">The sequence shown here is derived from an EMBL/GenBank/DDBJ whole genome shotgun (WGS) entry which is preliminary data.</text>
</comment>
<protein>
    <submittedName>
        <fullName evidence="3">GGDEF domain-containing protein</fullName>
    </submittedName>
</protein>
<dbReference type="PANTHER" id="PTHR46663:SF2">
    <property type="entry name" value="GGDEF DOMAIN-CONTAINING PROTEIN"/>
    <property type="match status" value="1"/>
</dbReference>
<feature type="region of interest" description="Disordered" evidence="1">
    <location>
        <begin position="215"/>
        <end position="284"/>
    </location>
</feature>
<dbReference type="SUPFAM" id="SSF55073">
    <property type="entry name" value="Nucleotide cyclase"/>
    <property type="match status" value="1"/>
</dbReference>
<name>A0ABX3S8V3_MYCBC</name>
<dbReference type="Gene3D" id="3.30.70.270">
    <property type="match status" value="1"/>
</dbReference>
<organism evidence="3 4">
    <name type="scientific">Mycobacterium bouchedurhonense</name>
    <dbReference type="NCBI Taxonomy" id="701041"/>
    <lineage>
        <taxon>Bacteria</taxon>
        <taxon>Bacillati</taxon>
        <taxon>Actinomycetota</taxon>
        <taxon>Actinomycetes</taxon>
        <taxon>Mycobacteriales</taxon>
        <taxon>Mycobacteriaceae</taxon>
        <taxon>Mycobacterium</taxon>
        <taxon>Mycobacterium avium complex (MAC)</taxon>
    </lineage>
</organism>
<reference evidence="3 4" key="1">
    <citation type="submission" date="2017-02" db="EMBL/GenBank/DDBJ databases">
        <title>The new phylogeny of genus Mycobacterium.</title>
        <authorList>
            <person name="Tortoli E."/>
            <person name="Trovato A."/>
            <person name="Cirillo D.M."/>
        </authorList>
    </citation>
    <scope>NUCLEOTIDE SEQUENCE [LARGE SCALE GENOMIC DNA]</scope>
    <source>
        <strain evidence="3 4">DSM 45439</strain>
    </source>
</reference>
<feature type="compositionally biased region" description="Low complexity" evidence="1">
    <location>
        <begin position="248"/>
        <end position="261"/>
    </location>
</feature>
<dbReference type="NCBIfam" id="TIGR00254">
    <property type="entry name" value="GGDEF"/>
    <property type="match status" value="1"/>
</dbReference>
<dbReference type="EMBL" id="MVHL01000044">
    <property type="protein sequence ID" value="ORA44337.1"/>
    <property type="molecule type" value="Genomic_DNA"/>
</dbReference>
<sequence>MAAVLARQFVVLVDNQNLLSEVAREAFRDNLTGLANRALFVHRLEQAVARRHPDGTPIAVLCLDLDNFKAVNDALGHPAGDELLVRVAERLTAALGDSGTIARLGGDEFAAVIEASVDESQAAAHRILEAFTGAILIDGIPITVRPSIGFTVCTGASTCTVDQLLRHADLAMYAAKREGGQCIRSFMPDLPLPYAFPPPPGSAAPTAVAAVAAGGNGASPAAPPQVATAATSSHSPHDAARRPPGVFGPPSGCWPSGWSPSACPASRIRTPGTESSRRRRCIRR</sequence>
<keyword evidence="4" id="KW-1185">Reference proteome</keyword>
<feature type="domain" description="GGDEF" evidence="2">
    <location>
        <begin position="56"/>
        <end position="188"/>
    </location>
</feature>
<dbReference type="Pfam" id="PF00990">
    <property type="entry name" value="GGDEF"/>
    <property type="match status" value="1"/>
</dbReference>
<dbReference type="InterPro" id="IPR043128">
    <property type="entry name" value="Rev_trsase/Diguanyl_cyclase"/>
</dbReference>
<dbReference type="InterPro" id="IPR052163">
    <property type="entry name" value="DGC-Regulatory_Protein"/>
</dbReference>